<feature type="compositionally biased region" description="Basic residues" evidence="1">
    <location>
        <begin position="455"/>
        <end position="465"/>
    </location>
</feature>
<feature type="compositionally biased region" description="Basic and acidic residues" evidence="1">
    <location>
        <begin position="104"/>
        <end position="113"/>
    </location>
</feature>
<dbReference type="HOGENOM" id="CLU_315909_0_0_1"/>
<name>A0A017SMX7_ASPRC</name>
<evidence type="ECO:0008006" key="5">
    <source>
        <dbReference type="Google" id="ProtNLM"/>
    </source>
</evidence>
<feature type="compositionally biased region" description="Low complexity" evidence="1">
    <location>
        <begin position="7"/>
        <end position="30"/>
    </location>
</feature>
<feature type="compositionally biased region" description="Polar residues" evidence="1">
    <location>
        <begin position="255"/>
        <end position="287"/>
    </location>
</feature>
<dbReference type="OrthoDB" id="5415055at2759"/>
<feature type="compositionally biased region" description="Polar residues" evidence="1">
    <location>
        <begin position="609"/>
        <end position="628"/>
    </location>
</feature>
<gene>
    <name evidence="3" type="ORF">EURHEDRAFT_384424</name>
</gene>
<feature type="compositionally biased region" description="Polar residues" evidence="1">
    <location>
        <begin position="565"/>
        <end position="586"/>
    </location>
</feature>
<keyword evidence="2" id="KW-0812">Transmembrane</keyword>
<dbReference type="STRING" id="1388766.A0A017SMX7"/>
<feature type="region of interest" description="Disordered" evidence="1">
    <location>
        <begin position="492"/>
        <end position="533"/>
    </location>
</feature>
<feature type="compositionally biased region" description="Basic and acidic residues" evidence="1">
    <location>
        <begin position="346"/>
        <end position="369"/>
    </location>
</feature>
<dbReference type="AlphaFoldDB" id="A0A017SMX7"/>
<protein>
    <recommendedName>
        <fullName evidence="5">NTP binding protein</fullName>
    </recommendedName>
</protein>
<dbReference type="Proteomes" id="UP000019804">
    <property type="component" value="Unassembled WGS sequence"/>
</dbReference>
<feature type="compositionally biased region" description="Polar residues" evidence="1">
    <location>
        <begin position="657"/>
        <end position="678"/>
    </location>
</feature>
<keyword evidence="2" id="KW-0472">Membrane</keyword>
<evidence type="ECO:0000256" key="1">
    <source>
        <dbReference type="SAM" id="MobiDB-lite"/>
    </source>
</evidence>
<organism evidence="3 4">
    <name type="scientific">Aspergillus ruber (strain CBS 135680)</name>
    <dbReference type="NCBI Taxonomy" id="1388766"/>
    <lineage>
        <taxon>Eukaryota</taxon>
        <taxon>Fungi</taxon>
        <taxon>Dikarya</taxon>
        <taxon>Ascomycota</taxon>
        <taxon>Pezizomycotina</taxon>
        <taxon>Eurotiomycetes</taxon>
        <taxon>Eurotiomycetidae</taxon>
        <taxon>Eurotiales</taxon>
        <taxon>Aspergillaceae</taxon>
        <taxon>Aspergillus</taxon>
        <taxon>Aspergillus subgen. Aspergillus</taxon>
    </lineage>
</organism>
<feature type="compositionally biased region" description="Polar residues" evidence="1">
    <location>
        <begin position="686"/>
        <end position="698"/>
    </location>
</feature>
<feature type="region of interest" description="Disordered" evidence="1">
    <location>
        <begin position="558"/>
        <end position="698"/>
    </location>
</feature>
<feature type="compositionally biased region" description="Polar residues" evidence="1">
    <location>
        <begin position="190"/>
        <end position="213"/>
    </location>
</feature>
<feature type="region of interest" description="Disordered" evidence="1">
    <location>
        <begin position="1"/>
        <end position="287"/>
    </location>
</feature>
<feature type="region of interest" description="Disordered" evidence="1">
    <location>
        <begin position="318"/>
        <end position="426"/>
    </location>
</feature>
<dbReference type="RefSeq" id="XP_040641288.1">
    <property type="nucleotide sequence ID" value="XM_040779617.1"/>
</dbReference>
<feature type="compositionally biased region" description="Basic and acidic residues" evidence="1">
    <location>
        <begin position="124"/>
        <end position="151"/>
    </location>
</feature>
<feature type="compositionally biased region" description="Polar residues" evidence="1">
    <location>
        <begin position="492"/>
        <end position="502"/>
    </location>
</feature>
<accession>A0A017SMX7</accession>
<proteinExistence type="predicted"/>
<feature type="compositionally biased region" description="Basic and acidic residues" evidence="1">
    <location>
        <begin position="318"/>
        <end position="332"/>
    </location>
</feature>
<dbReference type="GeneID" id="63694741"/>
<feature type="region of interest" description="Disordered" evidence="1">
    <location>
        <begin position="448"/>
        <end position="472"/>
    </location>
</feature>
<feature type="transmembrane region" description="Helical" evidence="2">
    <location>
        <begin position="836"/>
        <end position="857"/>
    </location>
</feature>
<evidence type="ECO:0000256" key="2">
    <source>
        <dbReference type="SAM" id="Phobius"/>
    </source>
</evidence>
<sequence>MEGDFQLPNGHLLNLNPRPRNNSKSSRQPPTTSDSKLPQSRERVPSSGTEGEALTRQSPNAMPQTSLSGLATKLPLPKSFMEKGKCKGKWKDKQPYVEDEVEKDEISKHKPLQESDTTPTISEHTPEKSTEKNHDHHWSKIRGKLDKDSPLLRKSKEKQEEYYQGAYRRIKSFANGPRNETPKNKKYGEANTSDTKLPTLRTTGISSPNNRARSASGGITRAPAIRQPPKQKKQQQQQQQKDEHPAPLQIKKSPSRQPSGITDNTTDSSAYSQLSTSSVSGRASSNTEWEDRFVVNMPSATDPNPPFLTAQQIVEFQKSIEKVRREGGDMVHPDTCPSPRTTTPEGKTDMSEKTSERDNSTTENKKQDKTNANITNPLQPGRYYSPEEIGKKRCSTIWEEDPSKAKQENLDATPDGSFLGCKEIGPEEKNPDEILFFSTMTERPKVVDISAPISRKPRAKTKPTGRRVPGDMDDNIMAYREWRSLSDNLMNGQRSKQASKTMCQEPVCQPQGKVQAPKTSGKENLRNSLAADSRDNLKEDDIFMNTATVSRAPVTASGKTIYKRSPSQLPQFNSRTMGDSTPTSREPMSRSPPSGLRRGIPRPHEKNDGNQNTPSKSPLNTKNISINKTRGKPGGNSDSPRGIRGIMRFPGMGKPSMEQSTSTNKRQSSMPVPMNKSSGAEKRSISGPSLVSSEPSCKSVTPVSYVIPEENNKDPSTEIMDAELDGEAKQRAKDVTTDSPNNVENSGNENTAYPLTLALLFDILILTIAYIQRFSSEFLGNEYPQVILQSIVKMLEHCANVSRHVSLAFLTYRSTGSWPKSGNGDLCDSFTDIAQAAVYLVSLGFMMIIIGRAAGYVVIVGSWVVWMAKPFGWALGLLAKALVP</sequence>
<evidence type="ECO:0000313" key="3">
    <source>
        <dbReference type="EMBL" id="EYE97600.1"/>
    </source>
</evidence>
<feature type="compositionally biased region" description="Basic and acidic residues" evidence="1">
    <location>
        <begin position="80"/>
        <end position="96"/>
    </location>
</feature>
<dbReference type="EMBL" id="KK088415">
    <property type="protein sequence ID" value="EYE97600.1"/>
    <property type="molecule type" value="Genomic_DNA"/>
</dbReference>
<reference evidence="4" key="1">
    <citation type="journal article" date="2014" name="Nat. Commun.">
        <title>Genomic adaptations of the halophilic Dead Sea filamentous fungus Eurotium rubrum.</title>
        <authorList>
            <person name="Kis-Papo T."/>
            <person name="Weig A.R."/>
            <person name="Riley R."/>
            <person name="Persoh D."/>
            <person name="Salamov A."/>
            <person name="Sun H."/>
            <person name="Lipzen A."/>
            <person name="Wasser S.P."/>
            <person name="Rambold G."/>
            <person name="Grigoriev I.V."/>
            <person name="Nevo E."/>
        </authorList>
    </citation>
    <scope>NUCLEOTIDE SEQUENCE [LARGE SCALE GENOMIC DNA]</scope>
    <source>
        <strain evidence="4">CBS 135680</strain>
    </source>
</reference>
<feature type="compositionally biased region" description="Polar residues" evidence="1">
    <location>
        <begin position="55"/>
        <end position="69"/>
    </location>
</feature>
<evidence type="ECO:0000313" key="4">
    <source>
        <dbReference type="Proteomes" id="UP000019804"/>
    </source>
</evidence>
<keyword evidence="2" id="KW-1133">Transmembrane helix</keyword>
<feature type="compositionally biased region" description="Polar residues" evidence="1">
    <location>
        <begin position="114"/>
        <end position="123"/>
    </location>
</feature>
<keyword evidence="4" id="KW-1185">Reference proteome</keyword>